<sequence length="274" mass="31921">MKIGNYVKWLNYYGQPHPYYSVNMDEFYYNAEIEYITEIIKNKLYFASTHGDETKVLKASAGTLYFTTDEELIYVNYYYDFGPLNLSCLYKFCCQLNTYLCNPSVRRIVYYSSGISPKRIHQILTIAGGSFRKIFNEKNLSLFTPKKDRCDLCIEYEKRNLHEDKWKEHVEDKNRSRDERSKDKDRASKGECILLCMDLQAVKVAPTLNAAKIYFKTNLGCHNVTVYNITSRQATCFCFSEVDTGLSASTFASCAVDYLERHCLFKKLPIVHFV</sequence>
<dbReference type="InterPro" id="IPR029260">
    <property type="entry name" value="DSPn"/>
</dbReference>
<dbReference type="InterPro" id="IPR029021">
    <property type="entry name" value="Prot-tyrosine_phosphatase-like"/>
</dbReference>
<dbReference type="AlphaFoldDB" id="A0AAW1JFZ7"/>
<reference evidence="2 3" key="1">
    <citation type="journal article" date="2024" name="BMC Genomics">
        <title>De novo assembly and annotation of Popillia japonica's genome with initial clues to its potential as an invasive pest.</title>
        <authorList>
            <person name="Cucini C."/>
            <person name="Boschi S."/>
            <person name="Funari R."/>
            <person name="Cardaioli E."/>
            <person name="Iannotti N."/>
            <person name="Marturano G."/>
            <person name="Paoli F."/>
            <person name="Bruttini M."/>
            <person name="Carapelli A."/>
            <person name="Frati F."/>
            <person name="Nardi F."/>
        </authorList>
    </citation>
    <scope>NUCLEOTIDE SEQUENCE [LARGE SCALE GENOMIC DNA]</scope>
    <source>
        <strain evidence="2">DMR45628</strain>
    </source>
</reference>
<dbReference type="SUPFAM" id="SSF52799">
    <property type="entry name" value="(Phosphotyrosine protein) phosphatases II"/>
    <property type="match status" value="1"/>
</dbReference>
<dbReference type="Pfam" id="PF14671">
    <property type="entry name" value="DSPn"/>
    <property type="match status" value="1"/>
</dbReference>
<dbReference type="Proteomes" id="UP001458880">
    <property type="component" value="Unassembled WGS sequence"/>
</dbReference>
<proteinExistence type="predicted"/>
<evidence type="ECO:0000259" key="1">
    <source>
        <dbReference type="Pfam" id="PF14671"/>
    </source>
</evidence>
<dbReference type="PANTHER" id="PTHR10773:SF19">
    <property type="match status" value="1"/>
</dbReference>
<gene>
    <name evidence="2" type="ORF">QE152_g29848</name>
</gene>
<name>A0AAW1JFZ7_POPJA</name>
<comment type="caution">
    <text evidence="2">The sequence shown here is derived from an EMBL/GenBank/DDBJ whole genome shotgun (WGS) entry which is preliminary data.</text>
</comment>
<feature type="domain" description="Dual specificity/tyrosine protein phosphatase N-terminal" evidence="1">
    <location>
        <begin position="38"/>
        <end position="124"/>
    </location>
</feature>
<keyword evidence="3" id="KW-1185">Reference proteome</keyword>
<evidence type="ECO:0000313" key="2">
    <source>
        <dbReference type="EMBL" id="KAK9702575.1"/>
    </source>
</evidence>
<dbReference type="EMBL" id="JASPKY010000389">
    <property type="protein sequence ID" value="KAK9702575.1"/>
    <property type="molecule type" value="Genomic_DNA"/>
</dbReference>
<organism evidence="2 3">
    <name type="scientific">Popillia japonica</name>
    <name type="common">Japanese beetle</name>
    <dbReference type="NCBI Taxonomy" id="7064"/>
    <lineage>
        <taxon>Eukaryota</taxon>
        <taxon>Metazoa</taxon>
        <taxon>Ecdysozoa</taxon>
        <taxon>Arthropoda</taxon>
        <taxon>Hexapoda</taxon>
        <taxon>Insecta</taxon>
        <taxon>Pterygota</taxon>
        <taxon>Neoptera</taxon>
        <taxon>Endopterygota</taxon>
        <taxon>Coleoptera</taxon>
        <taxon>Polyphaga</taxon>
        <taxon>Scarabaeiformia</taxon>
        <taxon>Scarabaeidae</taxon>
        <taxon>Rutelinae</taxon>
        <taxon>Popillia</taxon>
    </lineage>
</organism>
<evidence type="ECO:0000313" key="3">
    <source>
        <dbReference type="Proteomes" id="UP001458880"/>
    </source>
</evidence>
<accession>A0AAW1JFZ7</accession>
<dbReference type="PANTHER" id="PTHR10773">
    <property type="entry name" value="DNA-DIRECTED RNA POLYMERASES I, II, AND III SUBUNIT RPABC2"/>
    <property type="match status" value="1"/>
</dbReference>
<protein>
    <submittedName>
        <fullName evidence="2">Dual specificity protein phosphatase, N-terminal half</fullName>
    </submittedName>
</protein>
<dbReference type="Gene3D" id="3.90.190.10">
    <property type="entry name" value="Protein tyrosine phosphatase superfamily"/>
    <property type="match status" value="1"/>
</dbReference>